<dbReference type="Proteomes" id="UP000053593">
    <property type="component" value="Unassembled WGS sequence"/>
</dbReference>
<evidence type="ECO:0000313" key="2">
    <source>
        <dbReference type="Proteomes" id="UP000053593"/>
    </source>
</evidence>
<dbReference type="AlphaFoldDB" id="A0A0D0C5A2"/>
<dbReference type="EMBL" id="KN834764">
    <property type="protein sequence ID" value="KIK63311.1"/>
    <property type="molecule type" value="Genomic_DNA"/>
</dbReference>
<evidence type="ECO:0000313" key="1">
    <source>
        <dbReference type="EMBL" id="KIK63311.1"/>
    </source>
</evidence>
<dbReference type="HOGENOM" id="CLU_1949044_0_0_1"/>
<name>A0A0D0C5A2_9AGAR</name>
<accession>A0A0D0C5A2</accession>
<proteinExistence type="predicted"/>
<organism evidence="1 2">
    <name type="scientific">Collybiopsis luxurians FD-317 M1</name>
    <dbReference type="NCBI Taxonomy" id="944289"/>
    <lineage>
        <taxon>Eukaryota</taxon>
        <taxon>Fungi</taxon>
        <taxon>Dikarya</taxon>
        <taxon>Basidiomycota</taxon>
        <taxon>Agaricomycotina</taxon>
        <taxon>Agaricomycetes</taxon>
        <taxon>Agaricomycetidae</taxon>
        <taxon>Agaricales</taxon>
        <taxon>Marasmiineae</taxon>
        <taxon>Omphalotaceae</taxon>
        <taxon>Collybiopsis</taxon>
        <taxon>Collybiopsis luxurians</taxon>
    </lineage>
</organism>
<reference evidence="1 2" key="1">
    <citation type="submission" date="2014-04" db="EMBL/GenBank/DDBJ databases">
        <title>Evolutionary Origins and Diversification of the Mycorrhizal Mutualists.</title>
        <authorList>
            <consortium name="DOE Joint Genome Institute"/>
            <consortium name="Mycorrhizal Genomics Consortium"/>
            <person name="Kohler A."/>
            <person name="Kuo A."/>
            <person name="Nagy L.G."/>
            <person name="Floudas D."/>
            <person name="Copeland A."/>
            <person name="Barry K.W."/>
            <person name="Cichocki N."/>
            <person name="Veneault-Fourrey C."/>
            <person name="LaButti K."/>
            <person name="Lindquist E.A."/>
            <person name="Lipzen A."/>
            <person name="Lundell T."/>
            <person name="Morin E."/>
            <person name="Murat C."/>
            <person name="Riley R."/>
            <person name="Ohm R."/>
            <person name="Sun H."/>
            <person name="Tunlid A."/>
            <person name="Henrissat B."/>
            <person name="Grigoriev I.V."/>
            <person name="Hibbett D.S."/>
            <person name="Martin F."/>
        </authorList>
    </citation>
    <scope>NUCLEOTIDE SEQUENCE [LARGE SCALE GENOMIC DNA]</scope>
    <source>
        <strain evidence="1 2">FD-317 M1</strain>
    </source>
</reference>
<protein>
    <submittedName>
        <fullName evidence="1">Uncharacterized protein</fullName>
    </submittedName>
</protein>
<gene>
    <name evidence="1" type="ORF">GYMLUDRAFT_464472</name>
</gene>
<sequence>MMMNMNADTMNRGRKTMVTFHPGYRPLSLLPTEHRSVVLPPYHLPPVLLPVPAPHLVPAPAAWRLSDPRDSLLTQKPYSVQIQHKSSRKPVPKFNDDEVKWASVPIPIRVSAKTMTFSVLQVNARRASS</sequence>
<keyword evidence="2" id="KW-1185">Reference proteome</keyword>